<reference evidence="1" key="1">
    <citation type="submission" date="2021-06" db="EMBL/GenBank/DDBJ databases">
        <authorList>
            <person name="Kallberg Y."/>
            <person name="Tangrot J."/>
            <person name="Rosling A."/>
        </authorList>
    </citation>
    <scope>NUCLEOTIDE SEQUENCE</scope>
    <source>
        <strain evidence="1">MA453B</strain>
    </source>
</reference>
<proteinExistence type="predicted"/>
<gene>
    <name evidence="1" type="ORF">DERYTH_LOCUS26388</name>
</gene>
<evidence type="ECO:0000313" key="2">
    <source>
        <dbReference type="Proteomes" id="UP000789405"/>
    </source>
</evidence>
<keyword evidence="2" id="KW-1185">Reference proteome</keyword>
<dbReference type="EMBL" id="CAJVPY010054812">
    <property type="protein sequence ID" value="CAG8817101.1"/>
    <property type="molecule type" value="Genomic_DNA"/>
</dbReference>
<feature type="non-terminal residue" evidence="1">
    <location>
        <position position="1"/>
    </location>
</feature>
<protein>
    <submittedName>
        <fullName evidence="1">14579_t:CDS:1</fullName>
    </submittedName>
</protein>
<organism evidence="1 2">
    <name type="scientific">Dentiscutata erythropus</name>
    <dbReference type="NCBI Taxonomy" id="1348616"/>
    <lineage>
        <taxon>Eukaryota</taxon>
        <taxon>Fungi</taxon>
        <taxon>Fungi incertae sedis</taxon>
        <taxon>Mucoromycota</taxon>
        <taxon>Glomeromycotina</taxon>
        <taxon>Glomeromycetes</taxon>
        <taxon>Diversisporales</taxon>
        <taxon>Gigasporaceae</taxon>
        <taxon>Dentiscutata</taxon>
    </lineage>
</organism>
<dbReference type="AlphaFoldDB" id="A0A9N9KB13"/>
<dbReference type="Proteomes" id="UP000789405">
    <property type="component" value="Unassembled WGS sequence"/>
</dbReference>
<name>A0A9N9KB13_9GLOM</name>
<evidence type="ECO:0000313" key="1">
    <source>
        <dbReference type="EMBL" id="CAG8817101.1"/>
    </source>
</evidence>
<comment type="caution">
    <text evidence="1">The sequence shown here is derived from an EMBL/GenBank/DDBJ whole genome shotgun (WGS) entry which is preliminary data.</text>
</comment>
<accession>A0A9N9KB13</accession>
<sequence length="68" mass="7804">PTAKEIKDIISTWCNYITNKESNEFTAQIKETDDLISNTPVSFNSNIHPVIIYNSKQFDCLSSTFQRC</sequence>